<accession>A0A2T2YDR6</accession>
<dbReference type="PROSITE" id="PS01081">
    <property type="entry name" value="HTH_TETR_1"/>
    <property type="match status" value="1"/>
</dbReference>
<dbReference type="InterPro" id="IPR001647">
    <property type="entry name" value="HTH_TetR"/>
</dbReference>
<dbReference type="AlphaFoldDB" id="A0A2T2YDR6"/>
<dbReference type="Gene3D" id="1.10.357.10">
    <property type="entry name" value="Tetracycline Repressor, domain 2"/>
    <property type="match status" value="1"/>
</dbReference>
<proteinExistence type="predicted"/>
<evidence type="ECO:0000313" key="5">
    <source>
        <dbReference type="Proteomes" id="UP000240357"/>
    </source>
</evidence>
<keyword evidence="5" id="KW-1185">Reference proteome</keyword>
<dbReference type="InterPro" id="IPR041474">
    <property type="entry name" value="NicS_C"/>
</dbReference>
<evidence type="ECO:0000256" key="2">
    <source>
        <dbReference type="PROSITE-ProRule" id="PRU00335"/>
    </source>
</evidence>
<dbReference type="InterPro" id="IPR036271">
    <property type="entry name" value="Tet_transcr_reg_TetR-rel_C_sf"/>
</dbReference>
<feature type="DNA-binding region" description="H-T-H motif" evidence="2">
    <location>
        <begin position="26"/>
        <end position="45"/>
    </location>
</feature>
<evidence type="ECO:0000259" key="3">
    <source>
        <dbReference type="PROSITE" id="PS50977"/>
    </source>
</evidence>
<dbReference type="SUPFAM" id="SSF48498">
    <property type="entry name" value="Tetracyclin repressor-like, C-terminal domain"/>
    <property type="match status" value="1"/>
</dbReference>
<organism evidence="4 5">
    <name type="scientific">Adhaeribacter arboris</name>
    <dbReference type="NCBI Taxonomy" id="2072846"/>
    <lineage>
        <taxon>Bacteria</taxon>
        <taxon>Pseudomonadati</taxon>
        <taxon>Bacteroidota</taxon>
        <taxon>Cytophagia</taxon>
        <taxon>Cytophagales</taxon>
        <taxon>Hymenobacteraceae</taxon>
        <taxon>Adhaeribacter</taxon>
    </lineage>
</organism>
<dbReference type="PANTHER" id="PTHR30328:SF54">
    <property type="entry name" value="HTH-TYPE TRANSCRIPTIONAL REPRESSOR SCO4008"/>
    <property type="match status" value="1"/>
</dbReference>
<dbReference type="PANTHER" id="PTHR30328">
    <property type="entry name" value="TRANSCRIPTIONAL REPRESSOR"/>
    <property type="match status" value="1"/>
</dbReference>
<dbReference type="InterPro" id="IPR023772">
    <property type="entry name" value="DNA-bd_HTH_TetR-type_CS"/>
</dbReference>
<name>A0A2T2YDR6_9BACT</name>
<dbReference type="Proteomes" id="UP000240357">
    <property type="component" value="Unassembled WGS sequence"/>
</dbReference>
<dbReference type="PRINTS" id="PR00455">
    <property type="entry name" value="HTHTETR"/>
</dbReference>
<dbReference type="InterPro" id="IPR009057">
    <property type="entry name" value="Homeodomain-like_sf"/>
</dbReference>
<reference evidence="4 5" key="1">
    <citation type="submission" date="2018-03" db="EMBL/GenBank/DDBJ databases">
        <title>Adhaeribacter sp. HMF7605 Genome sequencing and assembly.</title>
        <authorList>
            <person name="Kang H."/>
            <person name="Kang J."/>
            <person name="Cha I."/>
            <person name="Kim H."/>
            <person name="Joh K."/>
        </authorList>
    </citation>
    <scope>NUCLEOTIDE SEQUENCE [LARGE SCALE GENOMIC DNA]</scope>
    <source>
        <strain evidence="4 5">HMF7605</strain>
    </source>
</reference>
<dbReference type="GO" id="GO:0003677">
    <property type="term" value="F:DNA binding"/>
    <property type="evidence" value="ECO:0007669"/>
    <property type="project" value="UniProtKB-UniRule"/>
</dbReference>
<gene>
    <name evidence="4" type="ORF">AHMF7605_08965</name>
</gene>
<dbReference type="OrthoDB" id="9789566at2"/>
<dbReference type="PROSITE" id="PS50977">
    <property type="entry name" value="HTH_TETR_2"/>
    <property type="match status" value="1"/>
</dbReference>
<sequence length="205" mass="23542">MRLDKKEHIIEIAERVFGEVGYEGASTRYLATEAGVNIAMLNYYFGSKDGLLKAVLERRINTLRQALLAIKEKPISSWEKLTQAIDIYLDRVLANNCFHRLIQRELSLNQRPEIISTITEQVLNNIDAIRAIIQEGIDNGTFRPVDVEMTIASILGTKYYISNSTHISSRLLHMDLNDPDVLEAQLRPRIKHFILDYLQAYLLKK</sequence>
<dbReference type="InterPro" id="IPR050109">
    <property type="entry name" value="HTH-type_TetR-like_transc_reg"/>
</dbReference>
<dbReference type="Pfam" id="PF17938">
    <property type="entry name" value="TetR_C_29"/>
    <property type="match status" value="1"/>
</dbReference>
<feature type="domain" description="HTH tetR-type" evidence="3">
    <location>
        <begin position="3"/>
        <end position="63"/>
    </location>
</feature>
<evidence type="ECO:0000256" key="1">
    <source>
        <dbReference type="ARBA" id="ARBA00023125"/>
    </source>
</evidence>
<evidence type="ECO:0000313" key="4">
    <source>
        <dbReference type="EMBL" id="PSR53644.1"/>
    </source>
</evidence>
<dbReference type="RefSeq" id="WP_106928475.1">
    <property type="nucleotide sequence ID" value="NZ_PYFT01000001.1"/>
</dbReference>
<keyword evidence="1 2" id="KW-0238">DNA-binding</keyword>
<comment type="caution">
    <text evidence="4">The sequence shown here is derived from an EMBL/GenBank/DDBJ whole genome shotgun (WGS) entry which is preliminary data.</text>
</comment>
<dbReference type="Pfam" id="PF00440">
    <property type="entry name" value="TetR_N"/>
    <property type="match status" value="1"/>
</dbReference>
<protein>
    <submittedName>
        <fullName evidence="4">TetR/AcrR family transcriptional regulator</fullName>
    </submittedName>
</protein>
<dbReference type="EMBL" id="PYFT01000001">
    <property type="protein sequence ID" value="PSR53644.1"/>
    <property type="molecule type" value="Genomic_DNA"/>
</dbReference>
<dbReference type="SUPFAM" id="SSF46689">
    <property type="entry name" value="Homeodomain-like"/>
    <property type="match status" value="1"/>
</dbReference>